<evidence type="ECO:0000256" key="1">
    <source>
        <dbReference type="SAM" id="MobiDB-lite"/>
    </source>
</evidence>
<reference evidence="2 3" key="1">
    <citation type="journal article" date="2006" name="Nature">
        <title>Global trends of whole-genome duplications revealed by the ciliate Paramecium tetraurelia.</title>
        <authorList>
            <consortium name="Genoscope"/>
            <person name="Aury J.-M."/>
            <person name="Jaillon O."/>
            <person name="Duret L."/>
            <person name="Noel B."/>
            <person name="Jubin C."/>
            <person name="Porcel B.M."/>
            <person name="Segurens B."/>
            <person name="Daubin V."/>
            <person name="Anthouard V."/>
            <person name="Aiach N."/>
            <person name="Arnaiz O."/>
            <person name="Billaut A."/>
            <person name="Beisson J."/>
            <person name="Blanc I."/>
            <person name="Bouhouche K."/>
            <person name="Camara F."/>
            <person name="Duharcourt S."/>
            <person name="Guigo R."/>
            <person name="Gogendeau D."/>
            <person name="Katinka M."/>
            <person name="Keller A.-M."/>
            <person name="Kissmehl R."/>
            <person name="Klotz C."/>
            <person name="Koll F."/>
            <person name="Le Moue A."/>
            <person name="Lepere C."/>
            <person name="Malinsky S."/>
            <person name="Nowacki M."/>
            <person name="Nowak J.K."/>
            <person name="Plattner H."/>
            <person name="Poulain J."/>
            <person name="Ruiz F."/>
            <person name="Serrano V."/>
            <person name="Zagulski M."/>
            <person name="Dessen P."/>
            <person name="Betermier M."/>
            <person name="Weissenbach J."/>
            <person name="Scarpelli C."/>
            <person name="Schachter V."/>
            <person name="Sperling L."/>
            <person name="Meyer E."/>
            <person name="Cohen J."/>
            <person name="Wincker P."/>
        </authorList>
    </citation>
    <scope>NUCLEOTIDE SEQUENCE [LARGE SCALE GENOMIC DNA]</scope>
    <source>
        <strain evidence="2 3">Stock d4-2</strain>
    </source>
</reference>
<feature type="compositionally biased region" description="Polar residues" evidence="1">
    <location>
        <begin position="1"/>
        <end position="17"/>
    </location>
</feature>
<accession>A0C3M7</accession>
<proteinExistence type="predicted"/>
<dbReference type="GeneID" id="5018576"/>
<sequence>MNQSYYHKLNSSLTPVKNNQNNTTQLSQQDLIKIIRNYSKQMRDSTDNKKGDSLFNMLLSQQQQAIQSARQFSIERPLKSSPLETSPNIQNKPTIVSSSFSYIRKSTEQSQTSCTQFDRLLNENTTLLMKIQELEQKVKYFFKYQLEKKKWQLNKKTKVAIFSYYYKQIGTMKMKIEF</sequence>
<evidence type="ECO:0000313" key="3">
    <source>
        <dbReference type="Proteomes" id="UP000000600"/>
    </source>
</evidence>
<dbReference type="AlphaFoldDB" id="A0C3M7"/>
<evidence type="ECO:0000313" key="2">
    <source>
        <dbReference type="EMBL" id="CAK65394.1"/>
    </source>
</evidence>
<gene>
    <name evidence="2" type="ORF">GSPATT00034873001</name>
</gene>
<dbReference type="Proteomes" id="UP000000600">
    <property type="component" value="Unassembled WGS sequence"/>
</dbReference>
<protein>
    <submittedName>
        <fullName evidence="2">Uncharacterized protein</fullName>
    </submittedName>
</protein>
<dbReference type="InParanoid" id="A0C3M7"/>
<name>A0C3M7_PARTE</name>
<keyword evidence="3" id="KW-1185">Reference proteome</keyword>
<dbReference type="HOGENOM" id="CLU_1513390_0_0_1"/>
<dbReference type="RefSeq" id="XP_001432791.1">
    <property type="nucleotide sequence ID" value="XM_001432754.1"/>
</dbReference>
<dbReference type="KEGG" id="ptm:GSPATT00034873001"/>
<dbReference type="EMBL" id="CT868038">
    <property type="protein sequence ID" value="CAK65394.1"/>
    <property type="molecule type" value="Genomic_DNA"/>
</dbReference>
<organism evidence="2 3">
    <name type="scientific">Paramecium tetraurelia</name>
    <dbReference type="NCBI Taxonomy" id="5888"/>
    <lineage>
        <taxon>Eukaryota</taxon>
        <taxon>Sar</taxon>
        <taxon>Alveolata</taxon>
        <taxon>Ciliophora</taxon>
        <taxon>Intramacronucleata</taxon>
        <taxon>Oligohymenophorea</taxon>
        <taxon>Peniculida</taxon>
        <taxon>Parameciidae</taxon>
        <taxon>Paramecium</taxon>
    </lineage>
</organism>
<dbReference type="OMA" id="NQSYYHK"/>
<feature type="region of interest" description="Disordered" evidence="1">
    <location>
        <begin position="1"/>
        <end position="23"/>
    </location>
</feature>